<keyword evidence="1" id="KW-0812">Transmembrane</keyword>
<sequence>MNQQPPDVQPLLVDEVTTTASFERESHNLAIDIVLIIIIVVGVLVFFIQLVLWPCHVVSRWQIALYLLLIYNSLSSDWSFIVLTFKCLTDGGYIPRLPCPPVAGCAETCYKGWSILNSALGRPFGANGQGQNFGFRRFHADTPQSASLPPSPAAV</sequence>
<name>A0A9P3LEC9_9APHY</name>
<comment type="caution">
    <text evidence="2">The sequence shown here is derived from an EMBL/GenBank/DDBJ whole genome shotgun (WGS) entry which is preliminary data.</text>
</comment>
<keyword evidence="3" id="KW-1185">Reference proteome</keyword>
<feature type="transmembrane region" description="Helical" evidence="1">
    <location>
        <begin position="29"/>
        <end position="52"/>
    </location>
</feature>
<feature type="transmembrane region" description="Helical" evidence="1">
    <location>
        <begin position="64"/>
        <end position="85"/>
    </location>
</feature>
<dbReference type="Proteomes" id="UP000703269">
    <property type="component" value="Unassembled WGS sequence"/>
</dbReference>
<protein>
    <submittedName>
        <fullName evidence="2">Uncharacterized protein</fullName>
    </submittedName>
</protein>
<organism evidence="2 3">
    <name type="scientific">Phanerochaete sordida</name>
    <dbReference type="NCBI Taxonomy" id="48140"/>
    <lineage>
        <taxon>Eukaryota</taxon>
        <taxon>Fungi</taxon>
        <taxon>Dikarya</taxon>
        <taxon>Basidiomycota</taxon>
        <taxon>Agaricomycotina</taxon>
        <taxon>Agaricomycetes</taxon>
        <taxon>Polyporales</taxon>
        <taxon>Phanerochaetaceae</taxon>
        <taxon>Phanerochaete</taxon>
    </lineage>
</organism>
<proteinExistence type="predicted"/>
<accession>A0A9P3LEC9</accession>
<reference evidence="2 3" key="1">
    <citation type="submission" date="2021-08" db="EMBL/GenBank/DDBJ databases">
        <title>Draft Genome Sequence of Phanerochaete sordida strain YK-624.</title>
        <authorList>
            <person name="Mori T."/>
            <person name="Dohra H."/>
            <person name="Suzuki T."/>
            <person name="Kawagishi H."/>
            <person name="Hirai H."/>
        </authorList>
    </citation>
    <scope>NUCLEOTIDE SEQUENCE [LARGE SCALE GENOMIC DNA]</scope>
    <source>
        <strain evidence="2 3">YK-624</strain>
    </source>
</reference>
<gene>
    <name evidence="2" type="ORF">PsYK624_075280</name>
</gene>
<keyword evidence="1" id="KW-1133">Transmembrane helix</keyword>
<keyword evidence="1" id="KW-0472">Membrane</keyword>
<dbReference type="EMBL" id="BPQB01000021">
    <property type="protein sequence ID" value="GJE91378.1"/>
    <property type="molecule type" value="Genomic_DNA"/>
</dbReference>
<evidence type="ECO:0000313" key="3">
    <source>
        <dbReference type="Proteomes" id="UP000703269"/>
    </source>
</evidence>
<evidence type="ECO:0000313" key="2">
    <source>
        <dbReference type="EMBL" id="GJE91378.1"/>
    </source>
</evidence>
<dbReference type="AlphaFoldDB" id="A0A9P3LEC9"/>
<evidence type="ECO:0000256" key="1">
    <source>
        <dbReference type="SAM" id="Phobius"/>
    </source>
</evidence>